<comment type="caution">
    <text evidence="1">The sequence shown here is derived from an EMBL/GenBank/DDBJ whole genome shotgun (WGS) entry which is preliminary data.</text>
</comment>
<keyword evidence="2" id="KW-1185">Reference proteome</keyword>
<accession>A0A3D9KX45</accession>
<sequence length="110" mass="12999">METTIDNPIKRVDSEALDNAYKVILESLKEVARKNELSDEEINYLSDLIRESYLRRKSTLFVRSYSDELSNYLKHAFRFALNQESDESQISDYTKLFYYKSKKHSIASDK</sequence>
<dbReference type="Proteomes" id="UP000256779">
    <property type="component" value="Unassembled WGS sequence"/>
</dbReference>
<name>A0A3D9KX45_MARFU</name>
<evidence type="ECO:0000313" key="2">
    <source>
        <dbReference type="Proteomes" id="UP000256779"/>
    </source>
</evidence>
<proteinExistence type="predicted"/>
<dbReference type="EMBL" id="QREG01000026">
    <property type="protein sequence ID" value="RED93168.1"/>
    <property type="molecule type" value="Genomic_DNA"/>
</dbReference>
<dbReference type="AlphaFoldDB" id="A0A3D9KX45"/>
<organism evidence="1 2">
    <name type="scientific">Marinoscillum furvescens DSM 4134</name>
    <dbReference type="NCBI Taxonomy" id="1122208"/>
    <lineage>
        <taxon>Bacteria</taxon>
        <taxon>Pseudomonadati</taxon>
        <taxon>Bacteroidota</taxon>
        <taxon>Cytophagia</taxon>
        <taxon>Cytophagales</taxon>
        <taxon>Reichenbachiellaceae</taxon>
        <taxon>Marinoscillum</taxon>
    </lineage>
</organism>
<protein>
    <submittedName>
        <fullName evidence="1">Uncharacterized protein</fullName>
    </submittedName>
</protein>
<dbReference type="RefSeq" id="WP_147303033.1">
    <property type="nucleotide sequence ID" value="NZ_QREG01000026.1"/>
</dbReference>
<reference evidence="1 2" key="1">
    <citation type="submission" date="2018-07" db="EMBL/GenBank/DDBJ databases">
        <title>Genomic Encyclopedia of Type Strains, Phase IV (KMG-IV): sequencing the most valuable type-strain genomes for metagenomic binning, comparative biology and taxonomic classification.</title>
        <authorList>
            <person name="Goeker M."/>
        </authorList>
    </citation>
    <scope>NUCLEOTIDE SEQUENCE [LARGE SCALE GENOMIC DNA]</scope>
    <source>
        <strain evidence="1 2">DSM 4134</strain>
    </source>
</reference>
<evidence type="ECO:0000313" key="1">
    <source>
        <dbReference type="EMBL" id="RED93168.1"/>
    </source>
</evidence>
<gene>
    <name evidence="1" type="ORF">C7460_1267</name>
</gene>